<proteinExistence type="predicted"/>
<evidence type="ECO:0000313" key="3">
    <source>
        <dbReference type="EMBL" id="OXM82362.1"/>
    </source>
</evidence>
<dbReference type="OrthoDB" id="9783723at2"/>
<dbReference type="InterPro" id="IPR036390">
    <property type="entry name" value="WH_DNA-bd_sf"/>
</dbReference>
<dbReference type="PANTHER" id="PTHR43252:SF4">
    <property type="entry name" value="TRANSCRIPTIONAL REGULATORY PROTEIN"/>
    <property type="match status" value="1"/>
</dbReference>
<dbReference type="Proteomes" id="UP000215509">
    <property type="component" value="Unassembled WGS sequence"/>
</dbReference>
<organism evidence="3 4">
    <name type="scientific">Paenibacillus rigui</name>
    <dbReference type="NCBI Taxonomy" id="554312"/>
    <lineage>
        <taxon>Bacteria</taxon>
        <taxon>Bacillati</taxon>
        <taxon>Bacillota</taxon>
        <taxon>Bacilli</taxon>
        <taxon>Bacillales</taxon>
        <taxon>Paenibacillaceae</taxon>
        <taxon>Paenibacillus</taxon>
    </lineage>
</organism>
<name>A0A229UG66_9BACL</name>
<gene>
    <name evidence="3" type="ORF">CF651_31500</name>
</gene>
<dbReference type="Gene3D" id="6.10.140.190">
    <property type="match status" value="1"/>
</dbReference>
<dbReference type="Gene3D" id="1.10.10.10">
    <property type="entry name" value="Winged helix-like DNA-binding domain superfamily/Winged helix DNA-binding domain"/>
    <property type="match status" value="1"/>
</dbReference>
<comment type="caution">
    <text evidence="3">The sequence shown here is derived from an EMBL/GenBank/DDBJ whole genome shotgun (WGS) entry which is preliminary data.</text>
</comment>
<dbReference type="AlphaFoldDB" id="A0A229UG66"/>
<evidence type="ECO:0000313" key="4">
    <source>
        <dbReference type="Proteomes" id="UP000215509"/>
    </source>
</evidence>
<reference evidence="3 4" key="1">
    <citation type="submission" date="2017-07" db="EMBL/GenBank/DDBJ databases">
        <title>Genome sequencing and assembly of Paenibacillus rigui.</title>
        <authorList>
            <person name="Mayilraj S."/>
        </authorList>
    </citation>
    <scope>NUCLEOTIDE SEQUENCE [LARGE SCALE GENOMIC DNA]</scope>
    <source>
        <strain evidence="3 4">JCM 16352</strain>
    </source>
</reference>
<dbReference type="EMBL" id="NMQW01000079">
    <property type="protein sequence ID" value="OXM82362.1"/>
    <property type="molecule type" value="Genomic_DNA"/>
</dbReference>
<feature type="domain" description="Transcription regulator PadR C-terminal" evidence="2">
    <location>
        <begin position="90"/>
        <end position="178"/>
    </location>
</feature>
<feature type="domain" description="Transcription regulator PadR N-terminal" evidence="1">
    <location>
        <begin position="8"/>
        <end position="78"/>
    </location>
</feature>
<keyword evidence="4" id="KW-1185">Reference proteome</keyword>
<dbReference type="PANTHER" id="PTHR43252">
    <property type="entry name" value="TRANSCRIPTIONAL REGULATOR YQJI"/>
    <property type="match status" value="1"/>
</dbReference>
<sequence>MNTLSYGLLALLTRGPRSGYELMQHIQPIWQAKHSQIYPLLALMEKRGFVQYVPVAQKDKPDKKVYSLTDEGIAALREWVPEPTGDPVKRDEMLLKVYCIGFIEPAQARQLFEERMRMYQCKIEKYHRMLDDLGSETVQAVEAGRMEHPGFGSYILLKRAIGQAESDLDWCRWVVGLLQLNPTGSVGN</sequence>
<accession>A0A229UG66</accession>
<dbReference type="InterPro" id="IPR036388">
    <property type="entry name" value="WH-like_DNA-bd_sf"/>
</dbReference>
<dbReference type="SUPFAM" id="SSF46785">
    <property type="entry name" value="Winged helix' DNA-binding domain"/>
    <property type="match status" value="1"/>
</dbReference>
<dbReference type="InterPro" id="IPR005149">
    <property type="entry name" value="Tscrpt_reg_PadR_N"/>
</dbReference>
<protein>
    <submittedName>
        <fullName evidence="3">PadR family transcriptional regulator</fullName>
    </submittedName>
</protein>
<evidence type="ECO:0000259" key="1">
    <source>
        <dbReference type="Pfam" id="PF03551"/>
    </source>
</evidence>
<dbReference type="Pfam" id="PF10400">
    <property type="entry name" value="Vir_act_alpha_C"/>
    <property type="match status" value="1"/>
</dbReference>
<dbReference type="InterPro" id="IPR018309">
    <property type="entry name" value="Tscrpt_reg_PadR_C"/>
</dbReference>
<dbReference type="RefSeq" id="WP_094018829.1">
    <property type="nucleotide sequence ID" value="NZ_NMQW01000079.1"/>
</dbReference>
<evidence type="ECO:0000259" key="2">
    <source>
        <dbReference type="Pfam" id="PF10400"/>
    </source>
</evidence>
<dbReference type="Pfam" id="PF03551">
    <property type="entry name" value="PadR"/>
    <property type="match status" value="1"/>
</dbReference>